<evidence type="ECO:0000256" key="2">
    <source>
        <dbReference type="ARBA" id="ARBA00023125"/>
    </source>
</evidence>
<name>A0ABS7HDN5_9HYPH</name>
<dbReference type="SUPFAM" id="SSF46785">
    <property type="entry name" value="Winged helix' DNA-binding domain"/>
    <property type="match status" value="1"/>
</dbReference>
<dbReference type="Proteomes" id="UP000757604">
    <property type="component" value="Unassembled WGS sequence"/>
</dbReference>
<gene>
    <name evidence="5" type="ORF">JNB71_19010</name>
</gene>
<dbReference type="PANTHER" id="PTHR33204:SF18">
    <property type="entry name" value="TRANSCRIPTIONAL REGULATORY PROTEIN"/>
    <property type="match status" value="1"/>
</dbReference>
<dbReference type="PROSITE" id="PS51118">
    <property type="entry name" value="HTH_HXLR"/>
    <property type="match status" value="1"/>
</dbReference>
<evidence type="ECO:0000256" key="3">
    <source>
        <dbReference type="ARBA" id="ARBA00023163"/>
    </source>
</evidence>
<sequence>MDTTHRSGCPINLTLEMLGDRWSLIVIRDIMFGNRRHFRELLTQSEEGIASNVLADRLKRLTERGLLSRTDDPSHKQKGIYSLTEPSIQLVPLLAEMGAWGRRHMPVSEELSIRAELLEQGGPPMWQAFMEELRALHLGAPVPERSVFGELQAAYLAVVAKKGEAIAAEGA</sequence>
<keyword evidence="3" id="KW-0804">Transcription</keyword>
<keyword evidence="2" id="KW-0238">DNA-binding</keyword>
<keyword evidence="1" id="KW-0805">Transcription regulation</keyword>
<dbReference type="Gene3D" id="1.10.10.10">
    <property type="entry name" value="Winged helix-like DNA-binding domain superfamily/Winged helix DNA-binding domain"/>
    <property type="match status" value="1"/>
</dbReference>
<protein>
    <submittedName>
        <fullName evidence="5">Helix-turn-helix transcriptional regulator</fullName>
    </submittedName>
</protein>
<dbReference type="InterPro" id="IPR036388">
    <property type="entry name" value="WH-like_DNA-bd_sf"/>
</dbReference>
<comment type="caution">
    <text evidence="5">The sequence shown here is derived from an EMBL/GenBank/DDBJ whole genome shotgun (WGS) entry which is preliminary data.</text>
</comment>
<dbReference type="EMBL" id="JAEUAO010000004">
    <property type="protein sequence ID" value="MBW9065397.1"/>
    <property type="molecule type" value="Genomic_DNA"/>
</dbReference>
<organism evidence="5 6">
    <name type="scientific">Rhizobium herbae</name>
    <dbReference type="NCBI Taxonomy" id="508661"/>
    <lineage>
        <taxon>Bacteria</taxon>
        <taxon>Pseudomonadati</taxon>
        <taxon>Pseudomonadota</taxon>
        <taxon>Alphaproteobacteria</taxon>
        <taxon>Hyphomicrobiales</taxon>
        <taxon>Rhizobiaceae</taxon>
        <taxon>Rhizobium/Agrobacterium group</taxon>
        <taxon>Rhizobium</taxon>
    </lineage>
</organism>
<keyword evidence="6" id="KW-1185">Reference proteome</keyword>
<dbReference type="RefSeq" id="WP_220373342.1">
    <property type="nucleotide sequence ID" value="NZ_JAEUAO010000004.1"/>
</dbReference>
<dbReference type="InterPro" id="IPR036390">
    <property type="entry name" value="WH_DNA-bd_sf"/>
</dbReference>
<evidence type="ECO:0000313" key="5">
    <source>
        <dbReference type="EMBL" id="MBW9065397.1"/>
    </source>
</evidence>
<reference evidence="5 6" key="1">
    <citation type="journal article" date="2021" name="MBio">
        <title>Poor Competitiveness of Bradyrhizobium in Pigeon Pea Root Colonization in Indian Soils.</title>
        <authorList>
            <person name="Chalasani D."/>
            <person name="Basu A."/>
            <person name="Pullabhotla S.V.S.R.N."/>
            <person name="Jorrin B."/>
            <person name="Neal A.L."/>
            <person name="Poole P.S."/>
            <person name="Podile A.R."/>
            <person name="Tkacz A."/>
        </authorList>
    </citation>
    <scope>NUCLEOTIDE SEQUENCE [LARGE SCALE GENOMIC DNA]</scope>
    <source>
        <strain evidence="5 6">HU44</strain>
    </source>
</reference>
<dbReference type="PANTHER" id="PTHR33204">
    <property type="entry name" value="TRANSCRIPTIONAL REGULATOR, MARR FAMILY"/>
    <property type="match status" value="1"/>
</dbReference>
<accession>A0ABS7HDN5</accession>
<evidence type="ECO:0000259" key="4">
    <source>
        <dbReference type="PROSITE" id="PS51118"/>
    </source>
</evidence>
<feature type="domain" description="HTH hxlR-type" evidence="4">
    <location>
        <begin position="9"/>
        <end position="109"/>
    </location>
</feature>
<evidence type="ECO:0000313" key="6">
    <source>
        <dbReference type="Proteomes" id="UP000757604"/>
    </source>
</evidence>
<evidence type="ECO:0000256" key="1">
    <source>
        <dbReference type="ARBA" id="ARBA00023015"/>
    </source>
</evidence>
<proteinExistence type="predicted"/>
<dbReference type="InterPro" id="IPR002577">
    <property type="entry name" value="HTH_HxlR"/>
</dbReference>
<dbReference type="Pfam" id="PF01638">
    <property type="entry name" value="HxlR"/>
    <property type="match status" value="1"/>
</dbReference>